<gene>
    <name evidence="1" type="ORF">DFP72DRAFT_809035</name>
</gene>
<keyword evidence="2" id="KW-1185">Reference proteome</keyword>
<dbReference type="EMBL" id="JACGCI010000022">
    <property type="protein sequence ID" value="KAF6757475.1"/>
    <property type="molecule type" value="Genomic_DNA"/>
</dbReference>
<dbReference type="Pfam" id="PF08634">
    <property type="entry name" value="Pet127"/>
    <property type="match status" value="1"/>
</dbReference>
<protein>
    <submittedName>
        <fullName evidence="1">Mitochondrial protein Pet127-domain-containing protein</fullName>
    </submittedName>
</protein>
<dbReference type="GO" id="GO:0005740">
    <property type="term" value="C:mitochondrial envelope"/>
    <property type="evidence" value="ECO:0007669"/>
    <property type="project" value="TreeGrafter"/>
</dbReference>
<evidence type="ECO:0000313" key="1">
    <source>
        <dbReference type="EMBL" id="KAF6757475.1"/>
    </source>
</evidence>
<proteinExistence type="predicted"/>
<dbReference type="PANTHER" id="PTHR31014">
    <property type="entry name" value="MITOCHONDRIAL TRANSLATION SYSTEM COMPONENT PET127-RELATED"/>
    <property type="match status" value="1"/>
</dbReference>
<dbReference type="GO" id="GO:0000964">
    <property type="term" value="P:mitochondrial RNA 5'-end processing"/>
    <property type="evidence" value="ECO:0007669"/>
    <property type="project" value="TreeGrafter"/>
</dbReference>
<dbReference type="OrthoDB" id="10249045at2759"/>
<dbReference type="AlphaFoldDB" id="A0A8H6M7A1"/>
<reference evidence="1 2" key="1">
    <citation type="submission" date="2020-07" db="EMBL/GenBank/DDBJ databases">
        <title>Comparative genomics of pyrophilous fungi reveals a link between fire events and developmental genes.</title>
        <authorList>
            <consortium name="DOE Joint Genome Institute"/>
            <person name="Steindorff A.S."/>
            <person name="Carver A."/>
            <person name="Calhoun S."/>
            <person name="Stillman K."/>
            <person name="Liu H."/>
            <person name="Lipzen A."/>
            <person name="Pangilinan J."/>
            <person name="Labutti K."/>
            <person name="Bruns T.D."/>
            <person name="Grigoriev I.V."/>
        </authorList>
    </citation>
    <scope>NUCLEOTIDE SEQUENCE [LARGE SCALE GENOMIC DNA]</scope>
    <source>
        <strain evidence="1 2">CBS 144469</strain>
    </source>
</reference>
<name>A0A8H6M7A1_9AGAR</name>
<accession>A0A8H6M7A1</accession>
<organism evidence="1 2">
    <name type="scientific">Ephemerocybe angulata</name>
    <dbReference type="NCBI Taxonomy" id="980116"/>
    <lineage>
        <taxon>Eukaryota</taxon>
        <taxon>Fungi</taxon>
        <taxon>Dikarya</taxon>
        <taxon>Basidiomycota</taxon>
        <taxon>Agaricomycotina</taxon>
        <taxon>Agaricomycetes</taxon>
        <taxon>Agaricomycetidae</taxon>
        <taxon>Agaricales</taxon>
        <taxon>Agaricineae</taxon>
        <taxon>Psathyrellaceae</taxon>
        <taxon>Ephemerocybe</taxon>
    </lineage>
</organism>
<evidence type="ECO:0000313" key="2">
    <source>
        <dbReference type="Proteomes" id="UP000521943"/>
    </source>
</evidence>
<dbReference type="Proteomes" id="UP000521943">
    <property type="component" value="Unassembled WGS sequence"/>
</dbReference>
<sequence length="602" mass="68521">MLPVTVVCGIDHSSAIKGSKGGDASRKGGPPHFVRTKQETHGILQPGEESILQDVEQLEPPPPVAELAHGLDRVLFNPGVHWLQDPRSRVYNFTPWLQSIPKVSDFDFNRIPAFVPSSRDKDLFALAKRQGRRFAGSTSSLTGILSQCYFLISGEKDVDTSTLSSEFQRKASHPHFQFTPAQRWPASVKMNHREGIYTIDSLKSELDYPEKNILLWLGTILEKFLTVSPAEFSKLLQHTPLPEATLQELREEREAYRYAQSSEFVMRSQLDCYDSRLPGTGVFDIKTRACTPTRLDVLNYEEHTGYTIKTQHGALESFEKEYYDLIRSAFLKYGFQARIGNMDGVIVAYHNTERMFGFQYCPLEEMDERLFGPGEGVGEKVFEKCVGLMEQISAEVVKCFGEQASFQIIILTLGRRPNFHPYQSCTATFYTKQGTDAMYVWVSPEEWNGNEDDRPVEQLRVEVKSYIGEDPVPGHRAVSDCLNPDAPWTMEYKIQRLDVAPAKARRDLEKVKGEMFLAKIVPSGIDEDAFEEYWQTLAHGNATERHSMTEFNPDHFQFAVPGFIEKLRVVSRKGRRDLDEMEERYKDEPKIVLGQSVDATVD</sequence>
<dbReference type="InterPro" id="IPR013943">
    <property type="entry name" value="Pet127"/>
</dbReference>
<comment type="caution">
    <text evidence="1">The sequence shown here is derived from an EMBL/GenBank/DDBJ whole genome shotgun (WGS) entry which is preliminary data.</text>
</comment>
<dbReference type="PANTHER" id="PTHR31014:SF0">
    <property type="entry name" value="MITOCHONDRIAL TRANSLATION SYSTEM COMPONENT PET127-RELATED"/>
    <property type="match status" value="1"/>
</dbReference>